<organism evidence="1 2">
    <name type="scientific">Cercospora zeae-maydis SCOH1-5</name>
    <dbReference type="NCBI Taxonomy" id="717836"/>
    <lineage>
        <taxon>Eukaryota</taxon>
        <taxon>Fungi</taxon>
        <taxon>Dikarya</taxon>
        <taxon>Ascomycota</taxon>
        <taxon>Pezizomycotina</taxon>
        <taxon>Dothideomycetes</taxon>
        <taxon>Dothideomycetidae</taxon>
        <taxon>Mycosphaerellales</taxon>
        <taxon>Mycosphaerellaceae</taxon>
        <taxon>Cercospora</taxon>
    </lineage>
</organism>
<evidence type="ECO:0000313" key="1">
    <source>
        <dbReference type="EMBL" id="KAF2214992.1"/>
    </source>
</evidence>
<protein>
    <submittedName>
        <fullName evidence="1">Uncharacterized protein</fullName>
    </submittedName>
</protein>
<name>A0A6A6FNG3_9PEZI</name>
<sequence>MGKREYMSIFEHGVLTVCDGHTVKLGSSNHHHRQQWGTSAEHTTLLGYAGGKIDDNGMSARESETETNEGYVDMVLTFYDDGRA</sequence>
<keyword evidence="2" id="KW-1185">Reference proteome</keyword>
<dbReference type="Proteomes" id="UP000799539">
    <property type="component" value="Unassembled WGS sequence"/>
</dbReference>
<proteinExistence type="predicted"/>
<evidence type="ECO:0000313" key="2">
    <source>
        <dbReference type="Proteomes" id="UP000799539"/>
    </source>
</evidence>
<reference evidence="1" key="1">
    <citation type="journal article" date="2020" name="Stud. Mycol.">
        <title>101 Dothideomycetes genomes: a test case for predicting lifestyles and emergence of pathogens.</title>
        <authorList>
            <person name="Haridas S."/>
            <person name="Albert R."/>
            <person name="Binder M."/>
            <person name="Bloem J."/>
            <person name="Labutti K."/>
            <person name="Salamov A."/>
            <person name="Andreopoulos B."/>
            <person name="Baker S."/>
            <person name="Barry K."/>
            <person name="Bills G."/>
            <person name="Bluhm B."/>
            <person name="Cannon C."/>
            <person name="Castanera R."/>
            <person name="Culley D."/>
            <person name="Daum C."/>
            <person name="Ezra D."/>
            <person name="Gonzalez J."/>
            <person name="Henrissat B."/>
            <person name="Kuo A."/>
            <person name="Liang C."/>
            <person name="Lipzen A."/>
            <person name="Lutzoni F."/>
            <person name="Magnuson J."/>
            <person name="Mondo S."/>
            <person name="Nolan M."/>
            <person name="Ohm R."/>
            <person name="Pangilinan J."/>
            <person name="Park H.-J."/>
            <person name="Ramirez L."/>
            <person name="Alfaro M."/>
            <person name="Sun H."/>
            <person name="Tritt A."/>
            <person name="Yoshinaga Y."/>
            <person name="Zwiers L.-H."/>
            <person name="Turgeon B."/>
            <person name="Goodwin S."/>
            <person name="Spatafora J."/>
            <person name="Crous P."/>
            <person name="Grigoriev I."/>
        </authorList>
    </citation>
    <scope>NUCLEOTIDE SEQUENCE</scope>
    <source>
        <strain evidence="1">SCOH1-5</strain>
    </source>
</reference>
<gene>
    <name evidence="1" type="ORF">CERZMDRAFT_90267</name>
</gene>
<dbReference type="AlphaFoldDB" id="A0A6A6FNG3"/>
<dbReference type="EMBL" id="ML992667">
    <property type="protein sequence ID" value="KAF2214992.1"/>
    <property type="molecule type" value="Genomic_DNA"/>
</dbReference>
<accession>A0A6A6FNG3</accession>